<organism evidence="3 4">
    <name type="scientific">Podospora pseudoanserina</name>
    <dbReference type="NCBI Taxonomy" id="2609844"/>
    <lineage>
        <taxon>Eukaryota</taxon>
        <taxon>Fungi</taxon>
        <taxon>Dikarya</taxon>
        <taxon>Ascomycota</taxon>
        <taxon>Pezizomycotina</taxon>
        <taxon>Sordariomycetes</taxon>
        <taxon>Sordariomycetidae</taxon>
        <taxon>Sordariales</taxon>
        <taxon>Podosporaceae</taxon>
        <taxon>Podospora</taxon>
    </lineage>
</organism>
<feature type="region of interest" description="Disordered" evidence="1">
    <location>
        <begin position="324"/>
        <end position="488"/>
    </location>
</feature>
<dbReference type="RefSeq" id="XP_062799899.1">
    <property type="nucleotide sequence ID" value="XM_062946322.1"/>
</dbReference>
<dbReference type="Proteomes" id="UP001323617">
    <property type="component" value="Unassembled WGS sequence"/>
</dbReference>
<feature type="compositionally biased region" description="Low complexity" evidence="1">
    <location>
        <begin position="243"/>
        <end position="264"/>
    </location>
</feature>
<feature type="region of interest" description="Disordered" evidence="1">
    <location>
        <begin position="222"/>
        <end position="269"/>
    </location>
</feature>
<dbReference type="GeneID" id="87967187"/>
<evidence type="ECO:0000313" key="3">
    <source>
        <dbReference type="EMBL" id="KAK4676429.1"/>
    </source>
</evidence>
<feature type="transmembrane region" description="Helical" evidence="2">
    <location>
        <begin position="280"/>
        <end position="306"/>
    </location>
</feature>
<feature type="compositionally biased region" description="Low complexity" evidence="1">
    <location>
        <begin position="389"/>
        <end position="415"/>
    </location>
</feature>
<reference evidence="3 4" key="1">
    <citation type="journal article" date="2023" name="bioRxiv">
        <title>High-quality genome assemblies of four members of thePodospora anserinaspecies complex.</title>
        <authorList>
            <person name="Ament-Velasquez S.L."/>
            <person name="Vogan A.A."/>
            <person name="Wallerman O."/>
            <person name="Hartmann F."/>
            <person name="Gautier V."/>
            <person name="Silar P."/>
            <person name="Giraud T."/>
            <person name="Johannesson H."/>
        </authorList>
    </citation>
    <scope>NUCLEOTIDE SEQUENCE [LARGE SCALE GENOMIC DNA]</scope>
    <source>
        <strain evidence="3 4">CBS 124.78</strain>
    </source>
</reference>
<accession>A0ABR0I8E3</accession>
<feature type="compositionally biased region" description="Low complexity" evidence="1">
    <location>
        <begin position="451"/>
        <end position="466"/>
    </location>
</feature>
<evidence type="ECO:0000313" key="4">
    <source>
        <dbReference type="Proteomes" id="UP001323617"/>
    </source>
</evidence>
<keyword evidence="4" id="KW-1185">Reference proteome</keyword>
<dbReference type="CDD" id="cd12087">
    <property type="entry name" value="TM_EGFR-like"/>
    <property type="match status" value="1"/>
</dbReference>
<evidence type="ECO:0000256" key="2">
    <source>
        <dbReference type="SAM" id="Phobius"/>
    </source>
</evidence>
<protein>
    <recommendedName>
        <fullName evidence="5">Mid2 domain-containing protein</fullName>
    </recommendedName>
</protein>
<feature type="compositionally biased region" description="Polar residues" evidence="1">
    <location>
        <begin position="425"/>
        <end position="436"/>
    </location>
</feature>
<dbReference type="EMBL" id="JAFFHC010000004">
    <property type="protein sequence ID" value="KAK4676429.1"/>
    <property type="molecule type" value="Genomic_DNA"/>
</dbReference>
<proteinExistence type="predicted"/>
<name>A0ABR0I8E3_9PEZI</name>
<gene>
    <name evidence="3" type="ORF">QC764_400590</name>
</gene>
<evidence type="ECO:0008006" key="5">
    <source>
        <dbReference type="Google" id="ProtNLM"/>
    </source>
</evidence>
<evidence type="ECO:0000256" key="1">
    <source>
        <dbReference type="SAM" id="MobiDB-lite"/>
    </source>
</evidence>
<feature type="compositionally biased region" description="Polar residues" evidence="1">
    <location>
        <begin position="468"/>
        <end position="480"/>
    </location>
</feature>
<keyword evidence="2" id="KW-1133">Transmembrane helix</keyword>
<comment type="caution">
    <text evidence="3">The sequence shown here is derived from an EMBL/GenBank/DDBJ whole genome shotgun (WGS) entry which is preliminary data.</text>
</comment>
<keyword evidence="2" id="KW-0472">Membrane</keyword>
<sequence>MLLSVSGLLPRVKDGDVPGAAFQRSFRSCPWIEEFSKPNMAVQSLRRLVAASVWLPAGVYSHIAGTERFNPTSPVETGLAPARVGHLEFQHPPAPTPHARALFQRQSGENTCGFVGDERVPFTCSAEWGAECRVNSDARAIGCCLSTACNIWTACLPYTSSRLASNRDTDRTMYCSDLDEPECATLVYADGDYSGWTIPLCAATSVVLPIFDITSGSNGGVTTGGGGGRNGVANPTDGGGVANPTDSVNDDNNNNRNLDTANSNGKTPEEAVASTVNTALIVGAVVGGISFLAMVGIIIFLIIYCGRRKKRNQELRLQQAGQPTTIAGAGAGDGGTAPPNFAPPPEQQMSTVPDGAPPMGFAQGAYAHHGDNKPAMQESATPVTSVAHVTPTGTPAPGYTAVAGQHQQQQQQQQQWGSPPAPVSPQFTGQMGNQQPAMPVSPQVTGYGMYAGQQPQPQQAQQQAGGYFQSNAVELSTQRGDGQVHEVQ</sequence>
<keyword evidence="2" id="KW-0812">Transmembrane</keyword>